<accession>A0A7C8JEM7</accession>
<gene>
    <name evidence="1" type="ORF">TWF102_006454</name>
</gene>
<proteinExistence type="predicted"/>
<dbReference type="Proteomes" id="UP000475325">
    <property type="component" value="Unassembled WGS sequence"/>
</dbReference>
<organism evidence="1 2">
    <name type="scientific">Orbilia oligospora</name>
    <name type="common">Nematode-trapping fungus</name>
    <name type="synonym">Arthrobotrys oligospora</name>
    <dbReference type="NCBI Taxonomy" id="2813651"/>
    <lineage>
        <taxon>Eukaryota</taxon>
        <taxon>Fungi</taxon>
        <taxon>Dikarya</taxon>
        <taxon>Ascomycota</taxon>
        <taxon>Pezizomycotina</taxon>
        <taxon>Orbiliomycetes</taxon>
        <taxon>Orbiliales</taxon>
        <taxon>Orbiliaceae</taxon>
        <taxon>Orbilia</taxon>
    </lineage>
</organism>
<comment type="caution">
    <text evidence="1">The sequence shown here is derived from an EMBL/GenBank/DDBJ whole genome shotgun (WGS) entry which is preliminary data.</text>
</comment>
<sequence length="83" mass="9304">MVVRSGKEYQYDEGMGHGKCVKFPRLESKKKRTNQLPTAVSDQRPDAVKPSIGSGRYCAVSHTVPQRCTAVPYTSRYVPPNFD</sequence>
<dbReference type="AlphaFoldDB" id="A0A7C8JEM7"/>
<protein>
    <submittedName>
        <fullName evidence="1">Uncharacterized protein</fullName>
    </submittedName>
</protein>
<dbReference type="EMBL" id="WIQW01000035">
    <property type="protein sequence ID" value="KAF3097010.1"/>
    <property type="molecule type" value="Genomic_DNA"/>
</dbReference>
<evidence type="ECO:0000313" key="2">
    <source>
        <dbReference type="Proteomes" id="UP000475325"/>
    </source>
</evidence>
<evidence type="ECO:0000313" key="1">
    <source>
        <dbReference type="EMBL" id="KAF3097010.1"/>
    </source>
</evidence>
<name>A0A7C8JEM7_ORBOL</name>
<reference evidence="1 2" key="1">
    <citation type="submission" date="2019-06" db="EMBL/GenBank/DDBJ databases">
        <authorList>
            <person name="Palmer J.M."/>
        </authorList>
    </citation>
    <scope>NUCLEOTIDE SEQUENCE [LARGE SCALE GENOMIC DNA]</scope>
    <source>
        <strain evidence="1 2">TWF102</strain>
    </source>
</reference>